<keyword evidence="10" id="KW-1185">Reference proteome</keyword>
<dbReference type="PANTHER" id="PTHR30472:SF65">
    <property type="entry name" value="SIDEROPHORE TRANSPORT SYSTEM PERMEASE PROTEIN YFIZ-RELATED"/>
    <property type="match status" value="1"/>
</dbReference>
<accession>A0A1H0WRY0</accession>
<evidence type="ECO:0000313" key="10">
    <source>
        <dbReference type="Proteomes" id="UP000199159"/>
    </source>
</evidence>
<dbReference type="STRING" id="930152.SAMN05216565_11446"/>
<feature type="transmembrane region" description="Helical" evidence="8">
    <location>
        <begin position="123"/>
        <end position="142"/>
    </location>
</feature>
<keyword evidence="6 8" id="KW-1133">Transmembrane helix</keyword>
<evidence type="ECO:0000256" key="4">
    <source>
        <dbReference type="ARBA" id="ARBA00022475"/>
    </source>
</evidence>
<dbReference type="Gene3D" id="1.10.3470.10">
    <property type="entry name" value="ABC transporter involved in vitamin B12 uptake, BtuC"/>
    <property type="match status" value="1"/>
</dbReference>
<dbReference type="OrthoDB" id="9811721at2"/>
<evidence type="ECO:0000256" key="7">
    <source>
        <dbReference type="ARBA" id="ARBA00023136"/>
    </source>
</evidence>
<gene>
    <name evidence="9" type="ORF">SAMN05216565_11446</name>
</gene>
<feature type="transmembrane region" description="Helical" evidence="8">
    <location>
        <begin position="154"/>
        <end position="175"/>
    </location>
</feature>
<evidence type="ECO:0000256" key="3">
    <source>
        <dbReference type="ARBA" id="ARBA00022448"/>
    </source>
</evidence>
<dbReference type="InterPro" id="IPR000522">
    <property type="entry name" value="ABC_transptr_permease_BtuC"/>
</dbReference>
<feature type="transmembrane region" description="Helical" evidence="8">
    <location>
        <begin position="98"/>
        <end position="117"/>
    </location>
</feature>
<dbReference type="GO" id="GO:0033214">
    <property type="term" value="P:siderophore-iron import into cell"/>
    <property type="evidence" value="ECO:0007669"/>
    <property type="project" value="TreeGrafter"/>
</dbReference>
<dbReference type="AlphaFoldDB" id="A0A1H0WRY0"/>
<comment type="similarity">
    <text evidence="2">Belongs to the binding-protein-dependent transport system permease family. FecCD subfamily.</text>
</comment>
<organism evidence="9 10">
    <name type="scientific">Litchfieldia salsa</name>
    <dbReference type="NCBI Taxonomy" id="930152"/>
    <lineage>
        <taxon>Bacteria</taxon>
        <taxon>Bacillati</taxon>
        <taxon>Bacillota</taxon>
        <taxon>Bacilli</taxon>
        <taxon>Bacillales</taxon>
        <taxon>Bacillaceae</taxon>
        <taxon>Litchfieldia</taxon>
    </lineage>
</organism>
<protein>
    <submittedName>
        <fullName evidence="9">Iron complex transport system permease protein</fullName>
    </submittedName>
</protein>
<proteinExistence type="inferred from homology"/>
<evidence type="ECO:0000256" key="8">
    <source>
        <dbReference type="SAM" id="Phobius"/>
    </source>
</evidence>
<dbReference type="RefSeq" id="WP_090858574.1">
    <property type="nucleotide sequence ID" value="NZ_FNJU01000014.1"/>
</dbReference>
<dbReference type="GO" id="GO:0005886">
    <property type="term" value="C:plasma membrane"/>
    <property type="evidence" value="ECO:0007669"/>
    <property type="project" value="UniProtKB-SubCell"/>
</dbReference>
<evidence type="ECO:0000256" key="2">
    <source>
        <dbReference type="ARBA" id="ARBA00007935"/>
    </source>
</evidence>
<evidence type="ECO:0000256" key="1">
    <source>
        <dbReference type="ARBA" id="ARBA00004651"/>
    </source>
</evidence>
<keyword evidence="7 8" id="KW-0472">Membrane</keyword>
<evidence type="ECO:0000256" key="5">
    <source>
        <dbReference type="ARBA" id="ARBA00022692"/>
    </source>
</evidence>
<keyword evidence="3" id="KW-0813">Transport</keyword>
<dbReference type="FunFam" id="1.10.3470.10:FF:000001">
    <property type="entry name" value="Vitamin B12 ABC transporter permease BtuC"/>
    <property type="match status" value="1"/>
</dbReference>
<feature type="transmembrane region" description="Helical" evidence="8">
    <location>
        <begin position="238"/>
        <end position="269"/>
    </location>
</feature>
<dbReference type="InterPro" id="IPR037294">
    <property type="entry name" value="ABC_BtuC-like"/>
</dbReference>
<dbReference type="CDD" id="cd06550">
    <property type="entry name" value="TM_ABC_iron-siderophores_like"/>
    <property type="match status" value="1"/>
</dbReference>
<feature type="transmembrane region" description="Helical" evidence="8">
    <location>
        <begin position="67"/>
        <end position="86"/>
    </location>
</feature>
<dbReference type="GO" id="GO:0022857">
    <property type="term" value="F:transmembrane transporter activity"/>
    <property type="evidence" value="ECO:0007669"/>
    <property type="project" value="InterPro"/>
</dbReference>
<dbReference type="Pfam" id="PF01032">
    <property type="entry name" value="FecCD"/>
    <property type="match status" value="1"/>
</dbReference>
<feature type="transmembrane region" description="Helical" evidence="8">
    <location>
        <begin position="12"/>
        <end position="32"/>
    </location>
</feature>
<sequence>MNHLLRRTPYKIAGLLIGFFIVGLSFILSISLGKTPIPFQTVIDAFFSYDEAVTEHVIITTSRLSRAVIAAVIGAGLAIAGALMQALTKNPLAAPDIFGINAGALFFIVAAATFFNVDSLVSYMWIAFLGASIAGVLVYFLGSFGRDGLSPIKIVLAGAAITALFVSFTQGMLVIDEQNIQSVLFWLAGSVAGRSMDMLLPVLPFMIGAAVMTLFLGRQINILMSGEDVAKSLGQRTLLLKFMMGIAIVFLAGGAVAVAGSIGFIGLIVPHMIRGIVGTDYRWVLPFSALGGASLLLLADIAARFVIMPQEMPIGVMTALLGTPFFIYIARKGLTKDE</sequence>
<reference evidence="10" key="1">
    <citation type="submission" date="2016-10" db="EMBL/GenBank/DDBJ databases">
        <authorList>
            <person name="Varghese N."/>
            <person name="Submissions S."/>
        </authorList>
    </citation>
    <scope>NUCLEOTIDE SEQUENCE [LARGE SCALE GENOMIC DNA]</scope>
    <source>
        <strain evidence="10">IBRC-M10078</strain>
    </source>
</reference>
<name>A0A1H0WRY0_9BACI</name>
<dbReference type="SUPFAM" id="SSF81345">
    <property type="entry name" value="ABC transporter involved in vitamin B12 uptake, BtuC"/>
    <property type="match status" value="1"/>
</dbReference>
<feature type="transmembrane region" description="Helical" evidence="8">
    <location>
        <begin position="281"/>
        <end position="302"/>
    </location>
</feature>
<evidence type="ECO:0000313" key="9">
    <source>
        <dbReference type="EMBL" id="SDP93372.1"/>
    </source>
</evidence>
<dbReference type="Proteomes" id="UP000199159">
    <property type="component" value="Unassembled WGS sequence"/>
</dbReference>
<feature type="transmembrane region" description="Helical" evidence="8">
    <location>
        <begin position="195"/>
        <end position="217"/>
    </location>
</feature>
<keyword evidence="4" id="KW-1003">Cell membrane</keyword>
<evidence type="ECO:0000256" key="6">
    <source>
        <dbReference type="ARBA" id="ARBA00022989"/>
    </source>
</evidence>
<dbReference type="EMBL" id="FNJU01000014">
    <property type="protein sequence ID" value="SDP93372.1"/>
    <property type="molecule type" value="Genomic_DNA"/>
</dbReference>
<keyword evidence="5 8" id="KW-0812">Transmembrane</keyword>
<dbReference type="PANTHER" id="PTHR30472">
    <property type="entry name" value="FERRIC ENTEROBACTIN TRANSPORT SYSTEM PERMEASE PROTEIN"/>
    <property type="match status" value="1"/>
</dbReference>
<comment type="subcellular location">
    <subcellularLocation>
        <location evidence="1">Cell membrane</location>
        <topology evidence="1">Multi-pass membrane protein</topology>
    </subcellularLocation>
</comment>
<feature type="transmembrane region" description="Helical" evidence="8">
    <location>
        <begin position="314"/>
        <end position="331"/>
    </location>
</feature>